<evidence type="ECO:0000313" key="1">
    <source>
        <dbReference type="EMBL" id="AZE53656.1"/>
    </source>
</evidence>
<reference evidence="1 2" key="1">
    <citation type="submission" date="2018-03" db="EMBL/GenBank/DDBJ databases">
        <title>Diversity of phytobeneficial traits revealed by whole-genome analysis of worldwide-isolated phenazine-producing Pseudomonas spp.</title>
        <authorList>
            <person name="Biessy A."/>
            <person name="Novinscak A."/>
            <person name="Blom J."/>
            <person name="Leger G."/>
            <person name="Thomashow L.S."/>
            <person name="Cazorla F.M."/>
            <person name="Josic D."/>
            <person name="Filion M."/>
        </authorList>
    </citation>
    <scope>NUCLEOTIDE SEQUENCE [LARGE SCALE GENOMIC DNA]</scope>
    <source>
        <strain evidence="1 2">30B</strain>
    </source>
</reference>
<dbReference type="EMBL" id="CP027754">
    <property type="protein sequence ID" value="AZE53656.1"/>
    <property type="molecule type" value="Genomic_DNA"/>
</dbReference>
<dbReference type="Proteomes" id="UP000268696">
    <property type="component" value="Chromosome"/>
</dbReference>
<evidence type="ECO:0000313" key="2">
    <source>
        <dbReference type="Proteomes" id="UP000268696"/>
    </source>
</evidence>
<proteinExistence type="predicted"/>
<organism evidence="1 2">
    <name type="scientific">Pseudomonas synxantha</name>
    <dbReference type="NCBI Taxonomy" id="47883"/>
    <lineage>
        <taxon>Bacteria</taxon>
        <taxon>Pseudomonadati</taxon>
        <taxon>Pseudomonadota</taxon>
        <taxon>Gammaproteobacteria</taxon>
        <taxon>Pseudomonadales</taxon>
        <taxon>Pseudomonadaceae</taxon>
        <taxon>Pseudomonas</taxon>
    </lineage>
</organism>
<accession>A0A3G7U554</accession>
<protein>
    <submittedName>
        <fullName evidence="1">Uncharacterized protein</fullName>
    </submittedName>
</protein>
<dbReference type="AlphaFoldDB" id="A0A3G7U554"/>
<sequence length="90" mass="9605">MTDLNQLSASARSAAMRGGTAGWGQVGGLAEHIRYMELRPKRPGRKPKCNCGCGTPKTHTGFANGVCLTSGCEMSMRRWVKAAGVRRVAP</sequence>
<name>A0A3G7U554_9PSED</name>
<gene>
    <name evidence="1" type="ORF">C4K03_1485</name>
</gene>